<feature type="transmembrane region" description="Helical" evidence="1">
    <location>
        <begin position="20"/>
        <end position="41"/>
    </location>
</feature>
<reference evidence="2" key="1">
    <citation type="submission" date="2018-05" db="EMBL/GenBank/DDBJ databases">
        <authorList>
            <person name="Lanie J.A."/>
            <person name="Ng W.-L."/>
            <person name="Kazmierczak K.M."/>
            <person name="Andrzejewski T.M."/>
            <person name="Davidsen T.M."/>
            <person name="Wayne K.J."/>
            <person name="Tettelin H."/>
            <person name="Glass J.I."/>
            <person name="Rusch D."/>
            <person name="Podicherti R."/>
            <person name="Tsui H.-C.T."/>
            <person name="Winkler M.E."/>
        </authorList>
    </citation>
    <scope>NUCLEOTIDE SEQUENCE</scope>
</reference>
<accession>A0A382SRN6</accession>
<gene>
    <name evidence="2" type="ORF">METZ01_LOCUS365464</name>
</gene>
<keyword evidence="1" id="KW-0812">Transmembrane</keyword>
<sequence length="74" mass="8692">MNYLLQLLFDVLKQIYCKLNIVYVVCIVAPIITRHCVLCIISTKELYCGTKRNYSDNIVAIMNIKLYFVDWLIT</sequence>
<proteinExistence type="predicted"/>
<evidence type="ECO:0000313" key="2">
    <source>
        <dbReference type="EMBL" id="SVD12610.1"/>
    </source>
</evidence>
<protein>
    <submittedName>
        <fullName evidence="2">Uncharacterized protein</fullName>
    </submittedName>
</protein>
<evidence type="ECO:0000256" key="1">
    <source>
        <dbReference type="SAM" id="Phobius"/>
    </source>
</evidence>
<keyword evidence="1" id="KW-1133">Transmembrane helix</keyword>
<keyword evidence="1" id="KW-0472">Membrane</keyword>
<dbReference type="AlphaFoldDB" id="A0A382SRN6"/>
<organism evidence="2">
    <name type="scientific">marine metagenome</name>
    <dbReference type="NCBI Taxonomy" id="408172"/>
    <lineage>
        <taxon>unclassified sequences</taxon>
        <taxon>metagenomes</taxon>
        <taxon>ecological metagenomes</taxon>
    </lineage>
</organism>
<dbReference type="EMBL" id="UINC01131105">
    <property type="protein sequence ID" value="SVD12610.1"/>
    <property type="molecule type" value="Genomic_DNA"/>
</dbReference>
<name>A0A382SRN6_9ZZZZ</name>